<dbReference type="InterPro" id="IPR050469">
    <property type="entry name" value="Diguanylate_Cyclase"/>
</dbReference>
<dbReference type="GO" id="GO:0005886">
    <property type="term" value="C:plasma membrane"/>
    <property type="evidence" value="ECO:0007669"/>
    <property type="project" value="TreeGrafter"/>
</dbReference>
<feature type="transmembrane region" description="Helical" evidence="2">
    <location>
        <begin position="35"/>
        <end position="56"/>
    </location>
</feature>
<dbReference type="GO" id="GO:1902201">
    <property type="term" value="P:negative regulation of bacterial-type flagellum-dependent cell motility"/>
    <property type="evidence" value="ECO:0007669"/>
    <property type="project" value="TreeGrafter"/>
</dbReference>
<feature type="transmembrane region" description="Helical" evidence="2">
    <location>
        <begin position="6"/>
        <end position="28"/>
    </location>
</feature>
<dbReference type="PANTHER" id="PTHR45138:SF24">
    <property type="entry name" value="DIGUANYLATE CYCLASE DGCC-RELATED"/>
    <property type="match status" value="1"/>
</dbReference>
<comment type="caution">
    <text evidence="4">The sequence shown here is derived from an EMBL/GenBank/DDBJ whole genome shotgun (WGS) entry which is preliminary data.</text>
</comment>
<dbReference type="InterPro" id="IPR000160">
    <property type="entry name" value="GGDEF_dom"/>
</dbReference>
<dbReference type="SMART" id="SM00267">
    <property type="entry name" value="GGDEF"/>
    <property type="match status" value="1"/>
</dbReference>
<feature type="transmembrane region" description="Helical" evidence="2">
    <location>
        <begin position="62"/>
        <end position="83"/>
    </location>
</feature>
<dbReference type="GO" id="GO:0043709">
    <property type="term" value="P:cell adhesion involved in single-species biofilm formation"/>
    <property type="evidence" value="ECO:0007669"/>
    <property type="project" value="TreeGrafter"/>
</dbReference>
<feature type="transmembrane region" description="Helical" evidence="2">
    <location>
        <begin position="95"/>
        <end position="115"/>
    </location>
</feature>
<reference evidence="5" key="1">
    <citation type="submission" date="2018-08" db="EMBL/GenBank/DDBJ databases">
        <authorList>
            <person name="Im W.T."/>
        </authorList>
    </citation>
    <scope>NUCLEOTIDE SEQUENCE [LARGE SCALE GENOMIC DNA]</scope>
    <source>
        <strain evidence="5">LA-28</strain>
    </source>
</reference>
<feature type="domain" description="GGDEF" evidence="3">
    <location>
        <begin position="246"/>
        <end position="379"/>
    </location>
</feature>
<dbReference type="InterPro" id="IPR029787">
    <property type="entry name" value="Nucleotide_cyclase"/>
</dbReference>
<organism evidence="4 5">
    <name type="scientific">Mesorhizobium denitrificans</name>
    <dbReference type="NCBI Taxonomy" id="2294114"/>
    <lineage>
        <taxon>Bacteria</taxon>
        <taxon>Pseudomonadati</taxon>
        <taxon>Pseudomonadota</taxon>
        <taxon>Alphaproteobacteria</taxon>
        <taxon>Hyphomicrobiales</taxon>
        <taxon>Phyllobacteriaceae</taxon>
        <taxon>Mesorhizobium</taxon>
    </lineage>
</organism>
<feature type="transmembrane region" description="Helical" evidence="2">
    <location>
        <begin position="121"/>
        <end position="141"/>
    </location>
</feature>
<feature type="transmembrane region" description="Helical" evidence="2">
    <location>
        <begin position="191"/>
        <end position="208"/>
    </location>
</feature>
<keyword evidence="5" id="KW-1185">Reference proteome</keyword>
<keyword evidence="2" id="KW-0472">Membrane</keyword>
<dbReference type="EC" id="2.7.7.65" evidence="1"/>
<gene>
    <name evidence="4" type="ORF">DY251_15605</name>
</gene>
<dbReference type="PANTHER" id="PTHR45138">
    <property type="entry name" value="REGULATORY COMPONENTS OF SENSORY TRANSDUCTION SYSTEM"/>
    <property type="match status" value="1"/>
</dbReference>
<dbReference type="Pfam" id="PF00990">
    <property type="entry name" value="GGDEF"/>
    <property type="match status" value="1"/>
</dbReference>
<evidence type="ECO:0000259" key="3">
    <source>
        <dbReference type="PROSITE" id="PS50887"/>
    </source>
</evidence>
<protein>
    <recommendedName>
        <fullName evidence="1">diguanylate cyclase</fullName>
        <ecNumber evidence="1">2.7.7.65</ecNumber>
    </recommendedName>
</protein>
<dbReference type="SUPFAM" id="SSF55073">
    <property type="entry name" value="Nucleotide cyclase"/>
    <property type="match status" value="1"/>
</dbReference>
<dbReference type="Proteomes" id="UP000262379">
    <property type="component" value="Unassembled WGS sequence"/>
</dbReference>
<name>A0A371XBQ6_9HYPH</name>
<evidence type="ECO:0000313" key="4">
    <source>
        <dbReference type="EMBL" id="RFC66665.1"/>
    </source>
</evidence>
<dbReference type="FunFam" id="3.30.70.270:FF:000001">
    <property type="entry name" value="Diguanylate cyclase domain protein"/>
    <property type="match status" value="1"/>
</dbReference>
<keyword evidence="2" id="KW-0812">Transmembrane</keyword>
<dbReference type="CDD" id="cd01949">
    <property type="entry name" value="GGDEF"/>
    <property type="match status" value="1"/>
</dbReference>
<dbReference type="PROSITE" id="PS50887">
    <property type="entry name" value="GGDEF"/>
    <property type="match status" value="1"/>
</dbReference>
<dbReference type="NCBIfam" id="TIGR00254">
    <property type="entry name" value="GGDEF"/>
    <property type="match status" value="1"/>
</dbReference>
<dbReference type="AlphaFoldDB" id="A0A371XBQ6"/>
<evidence type="ECO:0000256" key="2">
    <source>
        <dbReference type="SAM" id="Phobius"/>
    </source>
</evidence>
<evidence type="ECO:0000256" key="1">
    <source>
        <dbReference type="ARBA" id="ARBA00012528"/>
    </source>
</evidence>
<dbReference type="Gene3D" id="3.30.70.270">
    <property type="match status" value="1"/>
</dbReference>
<dbReference type="EMBL" id="QURN01000012">
    <property type="protein sequence ID" value="RFC66665.1"/>
    <property type="molecule type" value="Genomic_DNA"/>
</dbReference>
<proteinExistence type="predicted"/>
<dbReference type="InterPro" id="IPR043128">
    <property type="entry name" value="Rev_trsase/Diguanyl_cyclase"/>
</dbReference>
<keyword evidence="2" id="KW-1133">Transmembrane helix</keyword>
<sequence>MALDYVSLLLAAALSGAFLVVALLVVWVPARQHRHLVTSAAGVGALVAHVIFYWIYANNPSRLIACIMLALLPAGMAMVLASARQLYGMPKSVHDALLIAGCSAIGTTALVLSGVDGAAFILAYLMTALLLTLIGLIHWSFRAESRALMTLVSSLFVLCAASFAACGAVLFFNGQWQLGHVPDNWAERANIIVSVACMTGLGGLLLTLHNIRASVQHETEAMRDSLTGLMNRRALQSLYADKQFGRFTAVAMFDLDHFKRTNDLFGHAVGDEALRMFSAIMSEHTRPNDHSFRLGGEEFAMIVSRVSRHQVEAIASSISQAYADREIQTDLGPVKCTVSVGISFGSGTGSSLVDVLTDADRALYAAKREGRNRVVFFDENRKAG</sequence>
<accession>A0A371XBQ6</accession>
<feature type="transmembrane region" description="Helical" evidence="2">
    <location>
        <begin position="148"/>
        <end position="171"/>
    </location>
</feature>
<dbReference type="RefSeq" id="WP_116624841.1">
    <property type="nucleotide sequence ID" value="NZ_QURN01000012.1"/>
</dbReference>
<dbReference type="GO" id="GO:0052621">
    <property type="term" value="F:diguanylate cyclase activity"/>
    <property type="evidence" value="ECO:0007669"/>
    <property type="project" value="UniProtKB-EC"/>
</dbReference>
<evidence type="ECO:0000313" key="5">
    <source>
        <dbReference type="Proteomes" id="UP000262379"/>
    </source>
</evidence>